<evidence type="ECO:0000313" key="6">
    <source>
        <dbReference type="Proteomes" id="UP001161390"/>
    </source>
</evidence>
<evidence type="ECO:0000256" key="2">
    <source>
        <dbReference type="ARBA" id="ARBA00022801"/>
    </source>
</evidence>
<evidence type="ECO:0000256" key="1">
    <source>
        <dbReference type="ARBA" id="ARBA00001946"/>
    </source>
</evidence>
<dbReference type="Pfam" id="PF00293">
    <property type="entry name" value="NUDIX"/>
    <property type="match status" value="1"/>
</dbReference>
<dbReference type="InterPro" id="IPR020476">
    <property type="entry name" value="Nudix_hydrolase"/>
</dbReference>
<dbReference type="InterPro" id="IPR015797">
    <property type="entry name" value="NUDIX_hydrolase-like_dom_sf"/>
</dbReference>
<dbReference type="InterPro" id="IPR020084">
    <property type="entry name" value="NUDIX_hydrolase_CS"/>
</dbReference>
<comment type="caution">
    <text evidence="5">The sequence shown here is derived from an EMBL/GenBank/DDBJ whole genome shotgun (WGS) entry which is preliminary data.</text>
</comment>
<proteinExistence type="inferred from homology"/>
<evidence type="ECO:0000256" key="3">
    <source>
        <dbReference type="RuleBase" id="RU003476"/>
    </source>
</evidence>
<name>A0ABQ5UVY7_9PROT</name>
<comment type="cofactor">
    <cofactor evidence="1">
        <name>Mg(2+)</name>
        <dbReference type="ChEBI" id="CHEBI:18420"/>
    </cofactor>
</comment>
<dbReference type="SUPFAM" id="SSF55811">
    <property type="entry name" value="Nudix"/>
    <property type="match status" value="1"/>
</dbReference>
<sequence>MTANPHKADPVRTDCVGVICFQRDHVLLIRRGKPPRKGDWSIPGGRIEPGETEQAAALRELMEETGIVAELGQKIATIDADFEGVCYRLHDYVAHWQSGTPVAADDAMEAQFVPVSEISDLHMWAKTEQVIRMAFAAIHPRAGGKGRLA</sequence>
<reference evidence="5" key="2">
    <citation type="submission" date="2023-01" db="EMBL/GenBank/DDBJ databases">
        <title>Draft genome sequence of Algimonas porphyrae strain NBRC 108216.</title>
        <authorList>
            <person name="Sun Q."/>
            <person name="Mori K."/>
        </authorList>
    </citation>
    <scope>NUCLEOTIDE SEQUENCE</scope>
    <source>
        <strain evidence="5">NBRC 108216</strain>
    </source>
</reference>
<dbReference type="PANTHER" id="PTHR43736">
    <property type="entry name" value="ADP-RIBOSE PYROPHOSPHATASE"/>
    <property type="match status" value="1"/>
</dbReference>
<dbReference type="Proteomes" id="UP001161390">
    <property type="component" value="Unassembled WGS sequence"/>
</dbReference>
<dbReference type="EMBL" id="BSNJ01000001">
    <property type="protein sequence ID" value="GLQ19428.1"/>
    <property type="molecule type" value="Genomic_DNA"/>
</dbReference>
<keyword evidence="6" id="KW-1185">Reference proteome</keyword>
<dbReference type="PANTHER" id="PTHR43736:SF1">
    <property type="entry name" value="DIHYDRONEOPTERIN TRIPHOSPHATE DIPHOSPHATASE"/>
    <property type="match status" value="1"/>
</dbReference>
<evidence type="ECO:0000313" key="5">
    <source>
        <dbReference type="EMBL" id="GLQ19428.1"/>
    </source>
</evidence>
<dbReference type="PROSITE" id="PS51462">
    <property type="entry name" value="NUDIX"/>
    <property type="match status" value="1"/>
</dbReference>
<organism evidence="5 6">
    <name type="scientific">Algimonas porphyrae</name>
    <dbReference type="NCBI Taxonomy" id="1128113"/>
    <lineage>
        <taxon>Bacteria</taxon>
        <taxon>Pseudomonadati</taxon>
        <taxon>Pseudomonadota</taxon>
        <taxon>Alphaproteobacteria</taxon>
        <taxon>Maricaulales</taxon>
        <taxon>Robiginitomaculaceae</taxon>
        <taxon>Algimonas</taxon>
    </lineage>
</organism>
<reference evidence="5" key="1">
    <citation type="journal article" date="2014" name="Int. J. Syst. Evol. Microbiol.">
        <title>Complete genome of a new Firmicutes species belonging to the dominant human colonic microbiota ('Ruminococcus bicirculans') reveals two chromosomes and a selective capacity to utilize plant glucans.</title>
        <authorList>
            <consortium name="NISC Comparative Sequencing Program"/>
            <person name="Wegmann U."/>
            <person name="Louis P."/>
            <person name="Goesmann A."/>
            <person name="Henrissat B."/>
            <person name="Duncan S.H."/>
            <person name="Flint H.J."/>
        </authorList>
    </citation>
    <scope>NUCLEOTIDE SEQUENCE</scope>
    <source>
        <strain evidence="5">NBRC 108216</strain>
    </source>
</reference>
<dbReference type="PROSITE" id="PS00893">
    <property type="entry name" value="NUDIX_BOX"/>
    <property type="match status" value="1"/>
</dbReference>
<evidence type="ECO:0000259" key="4">
    <source>
        <dbReference type="PROSITE" id="PS51462"/>
    </source>
</evidence>
<dbReference type="CDD" id="cd04673">
    <property type="entry name" value="NUDIX_ADPRase"/>
    <property type="match status" value="1"/>
</dbReference>
<dbReference type="InterPro" id="IPR000086">
    <property type="entry name" value="NUDIX_hydrolase_dom"/>
</dbReference>
<protein>
    <submittedName>
        <fullName evidence="5">DNA mismatch repair protein MutT</fullName>
    </submittedName>
</protein>
<feature type="domain" description="Nudix hydrolase" evidence="4">
    <location>
        <begin position="11"/>
        <end position="137"/>
    </location>
</feature>
<gene>
    <name evidence="5" type="ORF">GCM10007854_03830</name>
</gene>
<dbReference type="PRINTS" id="PR00502">
    <property type="entry name" value="NUDIXFAMILY"/>
</dbReference>
<keyword evidence="2 3" id="KW-0378">Hydrolase</keyword>
<accession>A0ABQ5UVY7</accession>
<dbReference type="Gene3D" id="3.90.79.10">
    <property type="entry name" value="Nucleoside Triphosphate Pyrophosphohydrolase"/>
    <property type="match status" value="1"/>
</dbReference>
<comment type="similarity">
    <text evidence="3">Belongs to the Nudix hydrolase family.</text>
</comment>